<keyword evidence="1" id="KW-0472">Membrane</keyword>
<keyword evidence="1" id="KW-0812">Transmembrane</keyword>
<gene>
    <name evidence="2" type="ORF">GCM10010170_100230</name>
</gene>
<feature type="transmembrane region" description="Helical" evidence="1">
    <location>
        <begin position="77"/>
        <end position="98"/>
    </location>
</feature>
<proteinExistence type="predicted"/>
<keyword evidence="3" id="KW-1185">Reference proteome</keyword>
<dbReference type="EMBL" id="BAAARV010000115">
    <property type="protein sequence ID" value="GAA2388883.1"/>
    <property type="molecule type" value="Genomic_DNA"/>
</dbReference>
<feature type="transmembrane region" description="Helical" evidence="1">
    <location>
        <begin position="172"/>
        <end position="197"/>
    </location>
</feature>
<feature type="transmembrane region" description="Helical" evidence="1">
    <location>
        <begin position="130"/>
        <end position="151"/>
    </location>
</feature>
<protein>
    <submittedName>
        <fullName evidence="2">Uncharacterized protein</fullName>
    </submittedName>
</protein>
<comment type="caution">
    <text evidence="2">The sequence shown here is derived from an EMBL/GenBank/DDBJ whole genome shotgun (WGS) entry which is preliminary data.</text>
</comment>
<accession>A0ABN3HVS5</accession>
<sequence length="241" mass="23804">MRGWRGAGVLAGLVAGAVVMQTGGSLGRGALFAAPAFSACVLAGVLGGELSVRPAGGPVRTAAVEVRRARDYLPRGLTRVVATAAAVLAVLLVATTAAGNADDMGRPGRMLWVACGPDVREGRGPWPGSYYSVPLAIVVLAGLVAAGAVLHRIAARPRVGDDDTTRRRSARAVIAAVGIMVALPAAGVSAVAGGAIIGTSCLPDAGGQALLALAAAQTLLLAWCGAALLIPAPARAGSRPA</sequence>
<feature type="transmembrane region" description="Helical" evidence="1">
    <location>
        <begin position="30"/>
        <end position="50"/>
    </location>
</feature>
<reference evidence="2 3" key="1">
    <citation type="journal article" date="2019" name="Int. J. Syst. Evol. Microbiol.">
        <title>The Global Catalogue of Microorganisms (GCM) 10K type strain sequencing project: providing services to taxonomists for standard genome sequencing and annotation.</title>
        <authorList>
            <consortium name="The Broad Institute Genomics Platform"/>
            <consortium name="The Broad Institute Genome Sequencing Center for Infectious Disease"/>
            <person name="Wu L."/>
            <person name="Ma J."/>
        </authorList>
    </citation>
    <scope>NUCLEOTIDE SEQUENCE [LARGE SCALE GENOMIC DNA]</scope>
    <source>
        <strain evidence="2 3">JCM 3272</strain>
    </source>
</reference>
<evidence type="ECO:0000313" key="2">
    <source>
        <dbReference type="EMBL" id="GAA2388883.1"/>
    </source>
</evidence>
<dbReference type="Proteomes" id="UP001501444">
    <property type="component" value="Unassembled WGS sequence"/>
</dbReference>
<evidence type="ECO:0000256" key="1">
    <source>
        <dbReference type="SAM" id="Phobius"/>
    </source>
</evidence>
<name>A0ABN3HVS5_9ACTN</name>
<organism evidence="2 3">
    <name type="scientific">Dactylosporangium salmoneum</name>
    <dbReference type="NCBI Taxonomy" id="53361"/>
    <lineage>
        <taxon>Bacteria</taxon>
        <taxon>Bacillati</taxon>
        <taxon>Actinomycetota</taxon>
        <taxon>Actinomycetes</taxon>
        <taxon>Micromonosporales</taxon>
        <taxon>Micromonosporaceae</taxon>
        <taxon>Dactylosporangium</taxon>
    </lineage>
</organism>
<keyword evidence="1" id="KW-1133">Transmembrane helix</keyword>
<feature type="transmembrane region" description="Helical" evidence="1">
    <location>
        <begin position="209"/>
        <end position="230"/>
    </location>
</feature>
<evidence type="ECO:0000313" key="3">
    <source>
        <dbReference type="Proteomes" id="UP001501444"/>
    </source>
</evidence>